<dbReference type="EMBL" id="JAFIRR010000180">
    <property type="protein sequence ID" value="MCO6419222.1"/>
    <property type="molecule type" value="Genomic_DNA"/>
</dbReference>
<gene>
    <name evidence="1" type="ORF">JYK14_24110</name>
</gene>
<organism evidence="1 2">
    <name type="scientific">Siccirubricoccus soli</name>
    <dbReference type="NCBI Taxonomy" id="2899147"/>
    <lineage>
        <taxon>Bacteria</taxon>
        <taxon>Pseudomonadati</taxon>
        <taxon>Pseudomonadota</taxon>
        <taxon>Alphaproteobacteria</taxon>
        <taxon>Acetobacterales</taxon>
        <taxon>Roseomonadaceae</taxon>
        <taxon>Siccirubricoccus</taxon>
    </lineage>
</organism>
<keyword evidence="2" id="KW-1185">Reference proteome</keyword>
<protein>
    <submittedName>
        <fullName evidence="1">Uncharacterized protein</fullName>
    </submittedName>
</protein>
<proteinExistence type="predicted"/>
<sequence length="59" mass="6453">MDGFIAQALLGVANSEHHPVSAIAPDRSKAKSLEKLLNGVPYPVLIKDRAQRWVLMNDA</sequence>
<name>A0ABT1DCB0_9PROT</name>
<accession>A0ABT1DCB0</accession>
<comment type="caution">
    <text evidence="1">The sequence shown here is derived from an EMBL/GenBank/DDBJ whole genome shotgun (WGS) entry which is preliminary data.</text>
</comment>
<evidence type="ECO:0000313" key="1">
    <source>
        <dbReference type="EMBL" id="MCO6419222.1"/>
    </source>
</evidence>
<dbReference type="Proteomes" id="UP001523392">
    <property type="component" value="Unassembled WGS sequence"/>
</dbReference>
<evidence type="ECO:0000313" key="2">
    <source>
        <dbReference type="Proteomes" id="UP001523392"/>
    </source>
</evidence>
<dbReference type="RefSeq" id="WP_252955844.1">
    <property type="nucleotide sequence ID" value="NZ_JAFIRR010000180.1"/>
</dbReference>
<reference evidence="1 2" key="1">
    <citation type="submission" date="2021-12" db="EMBL/GenBank/DDBJ databases">
        <title>Siccirubricoccus leaddurans sp. nov., a high concentration Zn2+ tolerance bacterium.</title>
        <authorList>
            <person name="Cao Y."/>
        </authorList>
    </citation>
    <scope>NUCLEOTIDE SEQUENCE [LARGE SCALE GENOMIC DNA]</scope>
    <source>
        <strain evidence="1 2">KC 17139</strain>
    </source>
</reference>